<organism evidence="9 10">
    <name type="scientific">Paenalcaligenes hominis</name>
    <dbReference type="NCBI Taxonomy" id="643674"/>
    <lineage>
        <taxon>Bacteria</taxon>
        <taxon>Pseudomonadati</taxon>
        <taxon>Pseudomonadota</taxon>
        <taxon>Betaproteobacteria</taxon>
        <taxon>Burkholderiales</taxon>
        <taxon>Alcaligenaceae</taxon>
        <taxon>Paenalcaligenes</taxon>
    </lineage>
</organism>
<dbReference type="PRINTS" id="PR00420">
    <property type="entry name" value="RNGMNOXGNASE"/>
</dbReference>
<dbReference type="OrthoDB" id="9769565at2"/>
<dbReference type="Pfam" id="PF01494">
    <property type="entry name" value="FAD_binding_3"/>
    <property type="match status" value="1"/>
</dbReference>
<dbReference type="GO" id="GO:0004497">
    <property type="term" value="F:monooxygenase activity"/>
    <property type="evidence" value="ECO:0007669"/>
    <property type="project" value="UniProtKB-KW"/>
</dbReference>
<dbReference type="EMBL" id="CP019697">
    <property type="protein sequence ID" value="AQS51682.1"/>
    <property type="molecule type" value="Genomic_DNA"/>
</dbReference>
<dbReference type="InterPro" id="IPR002938">
    <property type="entry name" value="FAD-bd"/>
</dbReference>
<comment type="similarity">
    <text evidence="3">Belongs to the UbiH/COQ6 family.</text>
</comment>
<dbReference type="SUPFAM" id="SSF51905">
    <property type="entry name" value="FAD/NAD(P)-binding domain"/>
    <property type="match status" value="1"/>
</dbReference>
<evidence type="ECO:0000259" key="8">
    <source>
        <dbReference type="Pfam" id="PF01494"/>
    </source>
</evidence>
<keyword evidence="7" id="KW-0503">Monooxygenase</keyword>
<evidence type="ECO:0000256" key="3">
    <source>
        <dbReference type="ARBA" id="ARBA00005349"/>
    </source>
</evidence>
<comment type="cofactor">
    <cofactor evidence="1">
        <name>FAD</name>
        <dbReference type="ChEBI" id="CHEBI:57692"/>
    </cofactor>
</comment>
<evidence type="ECO:0000256" key="7">
    <source>
        <dbReference type="ARBA" id="ARBA00023033"/>
    </source>
</evidence>
<name>A0A1U9K0Y9_9BURK</name>
<protein>
    <recommendedName>
        <fullName evidence="8">FAD-binding domain-containing protein</fullName>
    </recommendedName>
</protein>
<sequence length="388" mass="42770">MHADVIIIGAGPTGLCLAVALAQAGLKSVVLERQALTAIAQPAFDGREIALTHESRHLLHQWGIWDRIPPNEVSDLRHAQILDGPASSAMTIHAELGQKKQLGWLVPNYVLRQAAYDSMAQQDRVQLITDALIERTQVHANYAEVGLSNGQTLRAPLLVAADSRFSETRRAMGIQAHVRDFGKSMMVFRVKHSQPHHHIAWEWFGYGQTRALLPLNDQSASVVLTLNPNSMQQLLALPAEEFDTNISERYEFRLGAMQRISERFVYPLVGVYATQFHAPRFALIGDAAVGMHPVTAHGFNLGVGSVAGLAQHVIAAHRAGQDIADPKRLATYTRQHHQRCLPLFTATNLVVSLYTNDLPPVRAVRQAILKAANSLTPFKRFIATQLTG</sequence>
<dbReference type="InterPro" id="IPR051205">
    <property type="entry name" value="UbiH/COQ6_monooxygenase"/>
</dbReference>
<dbReference type="UniPathway" id="UPA00232"/>
<dbReference type="KEGG" id="phn:PAEH1_09145"/>
<dbReference type="STRING" id="643674.PAEH1_09145"/>
<dbReference type="Gene3D" id="3.50.50.60">
    <property type="entry name" value="FAD/NAD(P)-binding domain"/>
    <property type="match status" value="2"/>
</dbReference>
<dbReference type="InterPro" id="IPR036188">
    <property type="entry name" value="FAD/NAD-bd_sf"/>
</dbReference>
<evidence type="ECO:0000256" key="5">
    <source>
        <dbReference type="ARBA" id="ARBA00022827"/>
    </source>
</evidence>
<dbReference type="GO" id="GO:0016705">
    <property type="term" value="F:oxidoreductase activity, acting on paired donors, with incorporation or reduction of molecular oxygen"/>
    <property type="evidence" value="ECO:0007669"/>
    <property type="project" value="InterPro"/>
</dbReference>
<comment type="pathway">
    <text evidence="2">Cofactor biosynthesis; ubiquinone biosynthesis.</text>
</comment>
<evidence type="ECO:0000256" key="6">
    <source>
        <dbReference type="ARBA" id="ARBA00023002"/>
    </source>
</evidence>
<dbReference type="NCBIfam" id="TIGR01988">
    <property type="entry name" value="Ubi-OHases"/>
    <property type="match status" value="1"/>
</dbReference>
<dbReference type="Proteomes" id="UP000189369">
    <property type="component" value="Chromosome"/>
</dbReference>
<keyword evidence="5" id="KW-0274">FAD</keyword>
<dbReference type="InterPro" id="IPR010971">
    <property type="entry name" value="UbiH/COQ6"/>
</dbReference>
<proteinExistence type="inferred from homology"/>
<evidence type="ECO:0000256" key="2">
    <source>
        <dbReference type="ARBA" id="ARBA00004749"/>
    </source>
</evidence>
<dbReference type="PANTHER" id="PTHR43876:SF25">
    <property type="entry name" value="MONOOXYGENASE NMA2164"/>
    <property type="match status" value="1"/>
</dbReference>
<dbReference type="PANTHER" id="PTHR43876">
    <property type="entry name" value="UBIQUINONE BIOSYNTHESIS MONOOXYGENASE COQ6, MITOCHONDRIAL"/>
    <property type="match status" value="1"/>
</dbReference>
<evidence type="ECO:0000256" key="4">
    <source>
        <dbReference type="ARBA" id="ARBA00022630"/>
    </source>
</evidence>
<evidence type="ECO:0000256" key="1">
    <source>
        <dbReference type="ARBA" id="ARBA00001974"/>
    </source>
</evidence>
<feature type="domain" description="FAD-binding" evidence="8">
    <location>
        <begin position="3"/>
        <end position="339"/>
    </location>
</feature>
<keyword evidence="4" id="KW-0285">Flavoprotein</keyword>
<dbReference type="NCBIfam" id="NF006593">
    <property type="entry name" value="PRK09126.1"/>
    <property type="match status" value="1"/>
</dbReference>
<gene>
    <name evidence="9" type="ORF">PAEH1_09145</name>
</gene>
<accession>A0A1U9K0Y9</accession>
<dbReference type="AlphaFoldDB" id="A0A1U9K0Y9"/>
<dbReference type="GO" id="GO:0071949">
    <property type="term" value="F:FAD binding"/>
    <property type="evidence" value="ECO:0007669"/>
    <property type="project" value="InterPro"/>
</dbReference>
<evidence type="ECO:0000313" key="10">
    <source>
        <dbReference type="Proteomes" id="UP000189369"/>
    </source>
</evidence>
<keyword evidence="6" id="KW-0560">Oxidoreductase</keyword>
<evidence type="ECO:0000313" key="9">
    <source>
        <dbReference type="EMBL" id="AQS51682.1"/>
    </source>
</evidence>
<reference evidence="9 10" key="1">
    <citation type="submission" date="2017-01" db="EMBL/GenBank/DDBJ databases">
        <title>Complete Genome Sequence of Paenalcaligenes hominis, Isolated from a paraplegic Patient with neurogenic bladder.</title>
        <authorList>
            <person name="Mukhopadhyay R."/>
            <person name="Joaquin J."/>
            <person name="Hogue R."/>
            <person name="Kilaru A."/>
            <person name="Jospin G."/>
            <person name="Mars K."/>
            <person name="Eisen J.A."/>
            <person name="Chaturvedi V."/>
        </authorList>
    </citation>
    <scope>NUCLEOTIDE SEQUENCE [LARGE SCALE GENOMIC DNA]</scope>
    <source>
        <strain evidence="9 10">15S00501</strain>
    </source>
</reference>
<dbReference type="GO" id="GO:0006744">
    <property type="term" value="P:ubiquinone biosynthetic process"/>
    <property type="evidence" value="ECO:0007669"/>
    <property type="project" value="UniProtKB-UniPathway"/>
</dbReference>